<dbReference type="InterPro" id="IPR036182">
    <property type="entry name" value="PCuAC_sf"/>
</dbReference>
<evidence type="ECO:0000313" key="4">
    <source>
        <dbReference type="Proteomes" id="UP001057702"/>
    </source>
</evidence>
<feature type="region of interest" description="Disordered" evidence="1">
    <location>
        <begin position="29"/>
        <end position="57"/>
    </location>
</feature>
<protein>
    <recommendedName>
        <fullName evidence="5">Lipoprotein</fullName>
    </recommendedName>
</protein>
<evidence type="ECO:0000256" key="1">
    <source>
        <dbReference type="SAM" id="MobiDB-lite"/>
    </source>
</evidence>
<feature type="compositionally biased region" description="Low complexity" evidence="1">
    <location>
        <begin position="29"/>
        <end position="52"/>
    </location>
</feature>
<feature type="signal peptide" evidence="2">
    <location>
        <begin position="1"/>
        <end position="21"/>
    </location>
</feature>
<dbReference type="SUPFAM" id="SSF110087">
    <property type="entry name" value="DR1885-like metal-binding protein"/>
    <property type="match status" value="1"/>
</dbReference>
<dbReference type="EMBL" id="JANFNG010000006">
    <property type="protein sequence ID" value="MCQ4081053.1"/>
    <property type="molecule type" value="Genomic_DNA"/>
</dbReference>
<dbReference type="Pfam" id="PF04314">
    <property type="entry name" value="PCuAC"/>
    <property type="match status" value="1"/>
</dbReference>
<organism evidence="3 4">
    <name type="scientific">Streptomyces humicola</name>
    <dbReference type="NCBI Taxonomy" id="2953240"/>
    <lineage>
        <taxon>Bacteria</taxon>
        <taxon>Bacillati</taxon>
        <taxon>Actinomycetota</taxon>
        <taxon>Actinomycetes</taxon>
        <taxon>Kitasatosporales</taxon>
        <taxon>Streptomycetaceae</taxon>
        <taxon>Streptomyces</taxon>
    </lineage>
</organism>
<evidence type="ECO:0000313" key="3">
    <source>
        <dbReference type="EMBL" id="MCQ4081053.1"/>
    </source>
</evidence>
<comment type="caution">
    <text evidence="3">The sequence shown here is derived from an EMBL/GenBank/DDBJ whole genome shotgun (WGS) entry which is preliminary data.</text>
</comment>
<keyword evidence="4" id="KW-1185">Reference proteome</keyword>
<dbReference type="RefSeq" id="WP_255919962.1">
    <property type="nucleotide sequence ID" value="NZ_JANFNG010000006.1"/>
</dbReference>
<gene>
    <name evidence="3" type="ORF">NGB36_10680</name>
</gene>
<dbReference type="InterPro" id="IPR007410">
    <property type="entry name" value="LpqE-like"/>
</dbReference>
<evidence type="ECO:0008006" key="5">
    <source>
        <dbReference type="Google" id="ProtNLM"/>
    </source>
</evidence>
<proteinExistence type="predicted"/>
<keyword evidence="2" id="KW-0732">Signal</keyword>
<accession>A0ABT1PV71</accession>
<reference evidence="3" key="1">
    <citation type="submission" date="2022-06" db="EMBL/GenBank/DDBJ databases">
        <title>Draft genome sequence of Streptomyces sp. RB6PN25 isolated from peat swamp forest in Thailand.</title>
        <authorList>
            <person name="Duangmal K."/>
            <person name="Klaysubun C."/>
        </authorList>
    </citation>
    <scope>NUCLEOTIDE SEQUENCE</scope>
    <source>
        <strain evidence="3">RB6PN25</strain>
    </source>
</reference>
<sequence length="179" mass="17960">MTRDSLLIRTIRAAAVSAVFAALATACSVSPSEPTAPTTSTSGSTSPASTPGRMDVTAPGIDLRLSDVTARLNASGTGEVTMTIRNDGSVPEHLDMIAAPGGSRATLQGGSAVDGSMTSAGILLQPGSTTTFGGHGPHVLFQDVHGTTAIHTLPLTLEFGVAGLVHVQAVVTTQSTTLP</sequence>
<dbReference type="PROSITE" id="PS51257">
    <property type="entry name" value="PROKAR_LIPOPROTEIN"/>
    <property type="match status" value="1"/>
</dbReference>
<dbReference type="Proteomes" id="UP001057702">
    <property type="component" value="Unassembled WGS sequence"/>
</dbReference>
<name>A0ABT1PV71_9ACTN</name>
<evidence type="ECO:0000256" key="2">
    <source>
        <dbReference type="SAM" id="SignalP"/>
    </source>
</evidence>
<feature type="chain" id="PRO_5045326803" description="Lipoprotein" evidence="2">
    <location>
        <begin position="22"/>
        <end position="179"/>
    </location>
</feature>
<dbReference type="Gene3D" id="2.60.40.1890">
    <property type="entry name" value="PCu(A)C copper chaperone"/>
    <property type="match status" value="1"/>
</dbReference>